<keyword evidence="2" id="KW-0813">Transport</keyword>
<feature type="active site" description="Phosphocysteine intermediate; for EIIB activity" evidence="11">
    <location>
        <position position="30"/>
    </location>
</feature>
<feature type="transmembrane region" description="Helical" evidence="12">
    <location>
        <begin position="439"/>
        <end position="460"/>
    </location>
</feature>
<keyword evidence="5" id="KW-0808">Transferase</keyword>
<dbReference type="GO" id="GO:0015771">
    <property type="term" value="P:trehalose transport"/>
    <property type="evidence" value="ECO:0007669"/>
    <property type="project" value="TreeGrafter"/>
</dbReference>
<reference evidence="17" key="1">
    <citation type="submission" date="2017-02" db="EMBL/GenBank/DDBJ databases">
        <authorList>
            <person name="Varghese N."/>
            <person name="Submissions S."/>
        </authorList>
    </citation>
    <scope>NUCLEOTIDE SEQUENCE [LARGE SCALE GENOMIC DNA]</scope>
    <source>
        <strain evidence="17">ATCC 25662</strain>
    </source>
</reference>
<dbReference type="PROSITE" id="PS51103">
    <property type="entry name" value="PTS_EIIC_TYPE_1"/>
    <property type="match status" value="1"/>
</dbReference>
<evidence type="ECO:0000256" key="3">
    <source>
        <dbReference type="ARBA" id="ARBA00022475"/>
    </source>
</evidence>
<keyword evidence="8" id="KW-0418">Kinase</keyword>
<dbReference type="STRING" id="118967.SAMN02745191_1731"/>
<feature type="transmembrane region" description="Helical" evidence="12">
    <location>
        <begin position="393"/>
        <end position="419"/>
    </location>
</feature>
<dbReference type="InterPro" id="IPR003352">
    <property type="entry name" value="PTS_EIIC"/>
</dbReference>
<name>A0A1T4NR94_9FIRM</name>
<keyword evidence="6" id="KW-0598">Phosphotransferase system</keyword>
<evidence type="ECO:0000256" key="10">
    <source>
        <dbReference type="ARBA" id="ARBA00023136"/>
    </source>
</evidence>
<feature type="domain" description="PTS EIIA type-1" evidence="13">
    <location>
        <begin position="497"/>
        <end position="601"/>
    </location>
</feature>
<evidence type="ECO:0000313" key="16">
    <source>
        <dbReference type="EMBL" id="SJZ81238.1"/>
    </source>
</evidence>
<proteinExistence type="predicted"/>
<dbReference type="GO" id="GO:0005886">
    <property type="term" value="C:plasma membrane"/>
    <property type="evidence" value="ECO:0007669"/>
    <property type="project" value="UniProtKB-SubCell"/>
</dbReference>
<dbReference type="InterPro" id="IPR018113">
    <property type="entry name" value="PTrfase_EIIB_Cys"/>
</dbReference>
<evidence type="ECO:0000256" key="9">
    <source>
        <dbReference type="ARBA" id="ARBA00022989"/>
    </source>
</evidence>
<accession>A0A1T4NR94</accession>
<dbReference type="Pfam" id="PF00358">
    <property type="entry name" value="PTS_EIIA_1"/>
    <property type="match status" value="1"/>
</dbReference>
<dbReference type="InterPro" id="IPR001996">
    <property type="entry name" value="PTS_IIB_1"/>
</dbReference>
<dbReference type="Gene3D" id="3.30.1360.60">
    <property type="entry name" value="Glucose permease domain IIB"/>
    <property type="match status" value="1"/>
</dbReference>
<dbReference type="CDD" id="cd00212">
    <property type="entry name" value="PTS_IIB_glc"/>
    <property type="match status" value="1"/>
</dbReference>
<evidence type="ECO:0000256" key="5">
    <source>
        <dbReference type="ARBA" id="ARBA00022679"/>
    </source>
</evidence>
<evidence type="ECO:0000256" key="12">
    <source>
        <dbReference type="SAM" id="Phobius"/>
    </source>
</evidence>
<evidence type="ECO:0000256" key="7">
    <source>
        <dbReference type="ARBA" id="ARBA00022692"/>
    </source>
</evidence>
<dbReference type="EMBL" id="FUWY01000004">
    <property type="protein sequence ID" value="SJZ81238.1"/>
    <property type="molecule type" value="Genomic_DNA"/>
</dbReference>
<evidence type="ECO:0000256" key="1">
    <source>
        <dbReference type="ARBA" id="ARBA00004651"/>
    </source>
</evidence>
<dbReference type="InterPro" id="IPR013013">
    <property type="entry name" value="PTS_EIIC_1"/>
</dbReference>
<evidence type="ECO:0000313" key="17">
    <source>
        <dbReference type="Proteomes" id="UP000243297"/>
    </source>
</evidence>
<gene>
    <name evidence="16" type="ORF">SAMN02745191_1731</name>
</gene>
<dbReference type="SUPFAM" id="SSF51261">
    <property type="entry name" value="Duplicated hybrid motif"/>
    <property type="match status" value="1"/>
</dbReference>
<evidence type="ECO:0000256" key="2">
    <source>
        <dbReference type="ARBA" id="ARBA00022448"/>
    </source>
</evidence>
<protein>
    <submittedName>
        <fullName evidence="16">PTS system, beta-glucosides-specific IIC component</fullName>
    </submittedName>
</protein>
<feature type="transmembrane region" description="Helical" evidence="12">
    <location>
        <begin position="152"/>
        <end position="171"/>
    </location>
</feature>
<evidence type="ECO:0000256" key="11">
    <source>
        <dbReference type="PROSITE-ProRule" id="PRU00421"/>
    </source>
</evidence>
<dbReference type="RefSeq" id="WP_078712117.1">
    <property type="nucleotide sequence ID" value="NZ_FUWY01000004.1"/>
</dbReference>
<dbReference type="GO" id="GO:0016301">
    <property type="term" value="F:kinase activity"/>
    <property type="evidence" value="ECO:0007669"/>
    <property type="project" value="UniProtKB-KW"/>
</dbReference>
<keyword evidence="3" id="KW-1003">Cell membrane</keyword>
<feature type="transmembrane region" description="Helical" evidence="12">
    <location>
        <begin position="256"/>
        <end position="282"/>
    </location>
</feature>
<dbReference type="InterPro" id="IPR050558">
    <property type="entry name" value="PTS_Sugar-Specific_Components"/>
</dbReference>
<keyword evidence="17" id="KW-1185">Reference proteome</keyword>
<dbReference type="PANTHER" id="PTHR30175:SF1">
    <property type="entry name" value="PTS SYSTEM ARBUTIN-, CELLOBIOSE-, AND SALICIN-SPECIFIC EIIBC COMPONENT-RELATED"/>
    <property type="match status" value="1"/>
</dbReference>
<comment type="subcellular location">
    <subcellularLocation>
        <location evidence="1">Cell membrane</location>
        <topology evidence="1">Multi-pass membrane protein</topology>
    </subcellularLocation>
</comment>
<dbReference type="PANTHER" id="PTHR30175">
    <property type="entry name" value="PHOSPHOTRANSFERASE SYSTEM TRANSPORT PROTEIN"/>
    <property type="match status" value="1"/>
</dbReference>
<dbReference type="Proteomes" id="UP000243297">
    <property type="component" value="Unassembled WGS sequence"/>
</dbReference>
<evidence type="ECO:0000259" key="13">
    <source>
        <dbReference type="PROSITE" id="PS51093"/>
    </source>
</evidence>
<feature type="transmembrane region" description="Helical" evidence="12">
    <location>
        <begin position="211"/>
        <end position="235"/>
    </location>
</feature>
<dbReference type="Pfam" id="PF02378">
    <property type="entry name" value="PTS_EIIC"/>
    <property type="match status" value="1"/>
</dbReference>
<evidence type="ECO:0000256" key="6">
    <source>
        <dbReference type="ARBA" id="ARBA00022683"/>
    </source>
</evidence>
<keyword evidence="4" id="KW-0762">Sugar transport</keyword>
<dbReference type="InterPro" id="IPR036878">
    <property type="entry name" value="Glu_permease_IIB"/>
</dbReference>
<dbReference type="OrthoDB" id="92465at2"/>
<dbReference type="PROSITE" id="PS51093">
    <property type="entry name" value="PTS_EIIA_TYPE_1"/>
    <property type="match status" value="1"/>
</dbReference>
<evidence type="ECO:0000259" key="14">
    <source>
        <dbReference type="PROSITE" id="PS51098"/>
    </source>
</evidence>
<feature type="transmembrane region" description="Helical" evidence="12">
    <location>
        <begin position="123"/>
        <end position="146"/>
    </location>
</feature>
<dbReference type="PROSITE" id="PS51098">
    <property type="entry name" value="PTS_EIIB_TYPE_1"/>
    <property type="match status" value="1"/>
</dbReference>
<dbReference type="NCBIfam" id="TIGR00830">
    <property type="entry name" value="PTBA"/>
    <property type="match status" value="1"/>
</dbReference>
<dbReference type="Gene3D" id="2.70.70.10">
    <property type="entry name" value="Glucose Permease (Domain IIA)"/>
    <property type="match status" value="1"/>
</dbReference>
<dbReference type="InterPro" id="IPR011055">
    <property type="entry name" value="Dup_hybrid_motif"/>
</dbReference>
<feature type="domain" description="PTS EIIC type-1" evidence="15">
    <location>
        <begin position="114"/>
        <end position="472"/>
    </location>
</feature>
<dbReference type="SUPFAM" id="SSF55604">
    <property type="entry name" value="Glucose permease domain IIB"/>
    <property type="match status" value="1"/>
</dbReference>
<feature type="transmembrane region" description="Helical" evidence="12">
    <location>
        <begin position="334"/>
        <end position="353"/>
    </location>
</feature>
<dbReference type="PROSITE" id="PS01035">
    <property type="entry name" value="PTS_EIIB_TYPE_1_CYS"/>
    <property type="match status" value="1"/>
</dbReference>
<sequence length="622" mass="67872">MSKNLDFKTMSEKIIINLGGKENIANLNHCATRLRVVVKDPTKINQNSLKSIPGVMGVEIRDTQVQVIVGTIIEDLFVAVEKVVGSLSSNKKALAKDNEKGTNKILQSFTNFLQLMAGIMSPVIPALIAAGFLTVLLLVMNMFFGLSTTSPTYILLNNLAQSVFYFLPVFVAYTSAKKFDTEPVLAMLLACWLLYPGWVEMASAGGWTNYFGIPVLLTTYNGAVLQIILSVWIMSLIDRLLKKIIPLTVRHFLKPFLLILIISIITITLTGPMGGLITNYIASGIAWLRTNASWLAVPAIIIFASTVGLLCPGFHLALIPIAMTSLATVGYDDFINIWFFCCTITPGFIALAVGLKTKNINLRQIAFPASLSALFGGISEPTVYGISYKMPKIFFASTATSLITAFVAGLMNLKCYGFGGYSITNILLYLGTGNDTANFTNALICVAIMAVCSFVFVWLIKFDDSIYNDESDVMESHKVEIAAPTEGEYIPQESIHDPMMAKGELGKCFGIKPTSELIKAPIAGVVQVVSNTKHAIIIKSDNQDEVMVHIGIDSVYLEGTGLETFVTVGQRVKLGDVIAKFDKEVFQSKNIDDTIITILLNSNTYHDIKLNPNEKAMLVASI</sequence>
<dbReference type="AlphaFoldDB" id="A0A1T4NR94"/>
<keyword evidence="7 12" id="KW-0812">Transmembrane</keyword>
<dbReference type="GO" id="GO:0009401">
    <property type="term" value="P:phosphoenolpyruvate-dependent sugar phosphotransferase system"/>
    <property type="evidence" value="ECO:0007669"/>
    <property type="project" value="UniProtKB-KW"/>
</dbReference>
<dbReference type="GO" id="GO:0090589">
    <property type="term" value="F:protein-phosphocysteine-trehalose phosphotransferase system transporter activity"/>
    <property type="evidence" value="ECO:0007669"/>
    <property type="project" value="TreeGrafter"/>
</dbReference>
<feature type="transmembrane region" description="Helical" evidence="12">
    <location>
        <begin position="294"/>
        <end position="322"/>
    </location>
</feature>
<feature type="transmembrane region" description="Helical" evidence="12">
    <location>
        <begin position="183"/>
        <end position="199"/>
    </location>
</feature>
<evidence type="ECO:0000259" key="15">
    <source>
        <dbReference type="PROSITE" id="PS51103"/>
    </source>
</evidence>
<keyword evidence="9 12" id="KW-1133">Transmembrane helix</keyword>
<feature type="transmembrane region" description="Helical" evidence="12">
    <location>
        <begin position="365"/>
        <end position="386"/>
    </location>
</feature>
<dbReference type="GO" id="GO:0008982">
    <property type="term" value="F:protein-N(PI)-phosphohistidine-sugar phosphotransferase activity"/>
    <property type="evidence" value="ECO:0007669"/>
    <property type="project" value="InterPro"/>
</dbReference>
<evidence type="ECO:0000256" key="8">
    <source>
        <dbReference type="ARBA" id="ARBA00022777"/>
    </source>
</evidence>
<dbReference type="FunFam" id="3.30.1360.60:FF:000001">
    <property type="entry name" value="PTS system glucose-specific IIBC component PtsG"/>
    <property type="match status" value="1"/>
</dbReference>
<organism evidence="16 17">
    <name type="scientific">Anaerorhabdus furcosa</name>
    <dbReference type="NCBI Taxonomy" id="118967"/>
    <lineage>
        <taxon>Bacteria</taxon>
        <taxon>Bacillati</taxon>
        <taxon>Bacillota</taxon>
        <taxon>Erysipelotrichia</taxon>
        <taxon>Erysipelotrichales</taxon>
        <taxon>Erysipelotrichaceae</taxon>
        <taxon>Anaerorhabdus</taxon>
    </lineage>
</organism>
<evidence type="ECO:0000256" key="4">
    <source>
        <dbReference type="ARBA" id="ARBA00022597"/>
    </source>
</evidence>
<dbReference type="Pfam" id="PF00367">
    <property type="entry name" value="PTS_EIIB"/>
    <property type="match status" value="1"/>
</dbReference>
<feature type="domain" description="PTS EIIB type-1" evidence="14">
    <location>
        <begin position="8"/>
        <end position="90"/>
    </location>
</feature>
<keyword evidence="10 12" id="KW-0472">Membrane</keyword>
<dbReference type="InterPro" id="IPR001127">
    <property type="entry name" value="PTS_EIIA_1_perm"/>
</dbReference>